<proteinExistence type="predicted"/>
<dbReference type="InterPro" id="IPR008579">
    <property type="entry name" value="UGlyAH_Cupin_dom"/>
</dbReference>
<dbReference type="InterPro" id="IPR014710">
    <property type="entry name" value="RmlC-like_jellyroll"/>
</dbReference>
<name>A0A2W2AUV3_9HYPH</name>
<organism evidence="3 4">
    <name type="scientific">Aestuariivirga litoralis</name>
    <dbReference type="NCBI Taxonomy" id="2650924"/>
    <lineage>
        <taxon>Bacteria</taxon>
        <taxon>Pseudomonadati</taxon>
        <taxon>Pseudomonadota</taxon>
        <taxon>Alphaproteobacteria</taxon>
        <taxon>Hyphomicrobiales</taxon>
        <taxon>Aestuariivirgaceae</taxon>
        <taxon>Aestuariivirga</taxon>
    </lineage>
</organism>
<dbReference type="PANTHER" id="PTHR40943">
    <property type="entry name" value="CYTOPLASMIC PROTEIN-RELATED"/>
    <property type="match status" value="1"/>
</dbReference>
<protein>
    <submittedName>
        <fullName evidence="3">Cupin</fullName>
    </submittedName>
</protein>
<dbReference type="Gene3D" id="2.60.120.10">
    <property type="entry name" value="Jelly Rolls"/>
    <property type="match status" value="1"/>
</dbReference>
<feature type="domain" description="(S)-ureidoglycine aminohydrolase cupin" evidence="2">
    <location>
        <begin position="36"/>
        <end position="108"/>
    </location>
</feature>
<keyword evidence="4" id="KW-1185">Reference proteome</keyword>
<evidence type="ECO:0000313" key="4">
    <source>
        <dbReference type="Proteomes" id="UP000248795"/>
    </source>
</evidence>
<feature type="compositionally biased region" description="Basic and acidic residues" evidence="1">
    <location>
        <begin position="7"/>
        <end position="21"/>
    </location>
</feature>
<evidence type="ECO:0000256" key="1">
    <source>
        <dbReference type="SAM" id="MobiDB-lite"/>
    </source>
</evidence>
<dbReference type="InterPro" id="IPR011051">
    <property type="entry name" value="RmlC_Cupin_sf"/>
</dbReference>
<evidence type="ECO:0000259" key="2">
    <source>
        <dbReference type="Pfam" id="PF05899"/>
    </source>
</evidence>
<dbReference type="Proteomes" id="UP000248795">
    <property type="component" value="Unassembled WGS sequence"/>
</dbReference>
<dbReference type="Pfam" id="PF05899">
    <property type="entry name" value="Cupin_3"/>
    <property type="match status" value="1"/>
</dbReference>
<accession>A0A2W2AUV3</accession>
<dbReference type="AlphaFoldDB" id="A0A2W2AUV3"/>
<dbReference type="CDD" id="cd02227">
    <property type="entry name" value="cupin_TM1112-like"/>
    <property type="match status" value="1"/>
</dbReference>
<dbReference type="EMBL" id="QKVK01000001">
    <property type="protein sequence ID" value="PZF78971.1"/>
    <property type="molecule type" value="Genomic_DNA"/>
</dbReference>
<evidence type="ECO:0000313" key="3">
    <source>
        <dbReference type="EMBL" id="PZF78971.1"/>
    </source>
</evidence>
<dbReference type="PANTHER" id="PTHR40943:SF2">
    <property type="entry name" value="(S)-UREIDOGLYCINE AMINOHYDROLASE CUPIN DOMAIN-CONTAINING PROTEIN"/>
    <property type="match status" value="1"/>
</dbReference>
<feature type="region of interest" description="Disordered" evidence="1">
    <location>
        <begin position="1"/>
        <end position="21"/>
    </location>
</feature>
<sequence length="117" mass="13438">MKTKGKHAPEPEKGKPDKEKLLKGKYNTRTWNHFTGEDDRLYCGIWESTPGKVKVDYSEWEFCHFIEGKAILTNEEGKSWTLKKGDAFIIPAGFKGTWETVKKVKKHYVILLPKPAA</sequence>
<dbReference type="SUPFAM" id="SSF51182">
    <property type="entry name" value="RmlC-like cupins"/>
    <property type="match status" value="1"/>
</dbReference>
<reference evidence="4" key="1">
    <citation type="submission" date="2018-06" db="EMBL/GenBank/DDBJ databases">
        <title>Aestuariibacter litoralis strain KCTC 52945T.</title>
        <authorList>
            <person name="Li X."/>
            <person name="Salam N."/>
            <person name="Li J.-L."/>
            <person name="Chen Y.-M."/>
            <person name="Yang Z.-W."/>
            <person name="Zhang L.-Y."/>
            <person name="Han M.-X."/>
            <person name="Xiao M."/>
            <person name="Li W.-J."/>
        </authorList>
    </citation>
    <scope>NUCLEOTIDE SEQUENCE [LARGE SCALE GENOMIC DNA]</scope>
    <source>
        <strain evidence="4">KCTC 52945</strain>
    </source>
</reference>
<gene>
    <name evidence="3" type="ORF">DK847_01030</name>
</gene>
<comment type="caution">
    <text evidence="3">The sequence shown here is derived from an EMBL/GenBank/DDBJ whole genome shotgun (WGS) entry which is preliminary data.</text>
</comment>